<accession>A0ABW4ZBM9</accession>
<dbReference type="Pfam" id="PF13185">
    <property type="entry name" value="GAF_2"/>
    <property type="match status" value="1"/>
</dbReference>
<name>A0ABW4ZBM9_9BACT</name>
<dbReference type="Gene3D" id="3.30.450.40">
    <property type="match status" value="1"/>
</dbReference>
<dbReference type="EMBL" id="JBHUJB010000040">
    <property type="protein sequence ID" value="MFD2159257.1"/>
    <property type="molecule type" value="Genomic_DNA"/>
</dbReference>
<dbReference type="RefSeq" id="WP_377088491.1">
    <property type="nucleotide sequence ID" value="NZ_JBHSJL010000014.1"/>
</dbReference>
<evidence type="ECO:0000259" key="1">
    <source>
        <dbReference type="Pfam" id="PF13185"/>
    </source>
</evidence>
<reference evidence="3" key="1">
    <citation type="journal article" date="2019" name="Int. J. Syst. Evol. Microbiol.">
        <title>The Global Catalogue of Microorganisms (GCM) 10K type strain sequencing project: providing services to taxonomists for standard genome sequencing and annotation.</title>
        <authorList>
            <consortium name="The Broad Institute Genomics Platform"/>
            <consortium name="The Broad Institute Genome Sequencing Center for Infectious Disease"/>
            <person name="Wu L."/>
            <person name="Ma J."/>
        </authorList>
    </citation>
    <scope>NUCLEOTIDE SEQUENCE [LARGE SCALE GENOMIC DNA]</scope>
    <source>
        <strain evidence="3">CCUG 57942</strain>
    </source>
</reference>
<proteinExistence type="predicted"/>
<dbReference type="Proteomes" id="UP001597389">
    <property type="component" value="Unassembled WGS sequence"/>
</dbReference>
<keyword evidence="3" id="KW-1185">Reference proteome</keyword>
<gene>
    <name evidence="2" type="ORF">ACFSW8_10140</name>
</gene>
<dbReference type="InterPro" id="IPR029016">
    <property type="entry name" value="GAF-like_dom_sf"/>
</dbReference>
<evidence type="ECO:0000313" key="3">
    <source>
        <dbReference type="Proteomes" id="UP001597389"/>
    </source>
</evidence>
<dbReference type="SUPFAM" id="SSF55781">
    <property type="entry name" value="GAF domain-like"/>
    <property type="match status" value="1"/>
</dbReference>
<feature type="domain" description="GAF" evidence="1">
    <location>
        <begin position="16"/>
        <end position="144"/>
    </location>
</feature>
<dbReference type="InterPro" id="IPR003018">
    <property type="entry name" value="GAF"/>
</dbReference>
<protein>
    <submittedName>
        <fullName evidence="2">GAF domain-containing protein</fullName>
    </submittedName>
</protein>
<evidence type="ECO:0000313" key="2">
    <source>
        <dbReference type="EMBL" id="MFD2159257.1"/>
    </source>
</evidence>
<sequence length="150" mass="15297">MDLERIDRLVAGEVGVAQGVLEEVLGAFGCTTGTLHVLGGESGLLEMQAQVGIPDVLLDKVAAIPIGKGIAGAAAEQGEAVQICNLQTDDTGVARPDAKKTEVAGSVAVPILKGGVLVGTLGIGKFEPYDFNDEEVAALNRVADWLGGSM</sequence>
<comment type="caution">
    <text evidence="2">The sequence shown here is derived from an EMBL/GenBank/DDBJ whole genome shotgun (WGS) entry which is preliminary data.</text>
</comment>
<organism evidence="2 3">
    <name type="scientific">Rubritalea tangerina</name>
    <dbReference type="NCBI Taxonomy" id="430798"/>
    <lineage>
        <taxon>Bacteria</taxon>
        <taxon>Pseudomonadati</taxon>
        <taxon>Verrucomicrobiota</taxon>
        <taxon>Verrucomicrobiia</taxon>
        <taxon>Verrucomicrobiales</taxon>
        <taxon>Rubritaleaceae</taxon>
        <taxon>Rubritalea</taxon>
    </lineage>
</organism>